<dbReference type="AlphaFoldDB" id="A0A1M7J4X7"/>
<keyword evidence="1" id="KW-1133">Transmembrane helix</keyword>
<dbReference type="Pfam" id="PF16344">
    <property type="entry name" value="FecR_C"/>
    <property type="match status" value="1"/>
</dbReference>
<keyword evidence="1" id="KW-0812">Transmembrane</keyword>
<evidence type="ECO:0000313" key="4">
    <source>
        <dbReference type="EMBL" id="SHM47951.1"/>
    </source>
</evidence>
<dbReference type="EMBL" id="FRBL01000008">
    <property type="protein sequence ID" value="SHM47951.1"/>
    <property type="molecule type" value="Genomic_DNA"/>
</dbReference>
<dbReference type="InterPro" id="IPR032508">
    <property type="entry name" value="FecR_C"/>
</dbReference>
<proteinExistence type="predicted"/>
<dbReference type="PANTHER" id="PTHR30273:SF2">
    <property type="entry name" value="PROTEIN FECR"/>
    <property type="match status" value="1"/>
</dbReference>
<evidence type="ECO:0000313" key="5">
    <source>
        <dbReference type="Proteomes" id="UP000184420"/>
    </source>
</evidence>
<feature type="domain" description="FecR protein" evidence="2">
    <location>
        <begin position="124"/>
        <end position="213"/>
    </location>
</feature>
<evidence type="ECO:0000259" key="2">
    <source>
        <dbReference type="Pfam" id="PF04773"/>
    </source>
</evidence>
<accession>A0A1M7J4X7</accession>
<keyword evidence="5" id="KW-1185">Reference proteome</keyword>
<dbReference type="OrthoDB" id="1119382at2"/>
<dbReference type="PIRSF" id="PIRSF018266">
    <property type="entry name" value="FecR"/>
    <property type="match status" value="1"/>
</dbReference>
<feature type="transmembrane region" description="Helical" evidence="1">
    <location>
        <begin position="86"/>
        <end position="107"/>
    </location>
</feature>
<keyword evidence="1" id="KW-0472">Membrane</keyword>
<protein>
    <submittedName>
        <fullName evidence="4">FecR family protein</fullName>
    </submittedName>
</protein>
<dbReference type="Pfam" id="PF04773">
    <property type="entry name" value="FecR"/>
    <property type="match status" value="1"/>
</dbReference>
<name>A0A1M7J4X7_9BACT</name>
<evidence type="ECO:0000259" key="3">
    <source>
        <dbReference type="Pfam" id="PF16344"/>
    </source>
</evidence>
<dbReference type="Gene3D" id="2.60.120.1440">
    <property type="match status" value="1"/>
</dbReference>
<dbReference type="InterPro" id="IPR012373">
    <property type="entry name" value="Ferrdict_sens_TM"/>
</dbReference>
<dbReference type="RefSeq" id="WP_073085143.1">
    <property type="nucleotide sequence ID" value="NZ_FRBL01000008.1"/>
</dbReference>
<sequence>MATITKALLTKYLDQQCTAEEAALVESYLQQPGSSAILSVLLEERLQKDIAASMQMPTDHAQQKKWTSAMHNRMGIKDTVMPVRKWYYVAAAASLLLIAGLTGIFSISSTKPPAMVISHQQNKPGQRKIIQLSDGSTIHLGAASSLEYPEQFTGNTREITLTGEAYFDITTDPRHPFIIHTGDVATTVLGTAFKIAAFAGQPITVAVASGKVKVESNANGNLQELAILTAGKQVSWHQQQATLQSVNAADVAAWQKGRLVFNNQTLATIAATLERWYDVKINFTRPQKANEKVTITLFAAGELKTTLQTLAAGNNFSYTTKGHEVTIH</sequence>
<dbReference type="InterPro" id="IPR006860">
    <property type="entry name" value="FecR"/>
</dbReference>
<feature type="domain" description="Protein FecR C-terminal" evidence="3">
    <location>
        <begin position="258"/>
        <end position="327"/>
    </location>
</feature>
<dbReference type="PANTHER" id="PTHR30273">
    <property type="entry name" value="PERIPLASMIC SIGNAL SENSOR AND SIGMA FACTOR ACTIVATOR FECR-RELATED"/>
    <property type="match status" value="1"/>
</dbReference>
<organism evidence="4 5">
    <name type="scientific">Chitinophaga jiangningensis</name>
    <dbReference type="NCBI Taxonomy" id="1419482"/>
    <lineage>
        <taxon>Bacteria</taxon>
        <taxon>Pseudomonadati</taxon>
        <taxon>Bacteroidota</taxon>
        <taxon>Chitinophagia</taxon>
        <taxon>Chitinophagales</taxon>
        <taxon>Chitinophagaceae</taxon>
        <taxon>Chitinophaga</taxon>
    </lineage>
</organism>
<evidence type="ECO:0000256" key="1">
    <source>
        <dbReference type="SAM" id="Phobius"/>
    </source>
</evidence>
<dbReference type="STRING" id="1419482.SAMN05444266_108220"/>
<gene>
    <name evidence="4" type="ORF">SAMN05444266_108220</name>
</gene>
<reference evidence="4 5" key="1">
    <citation type="submission" date="2016-11" db="EMBL/GenBank/DDBJ databases">
        <authorList>
            <person name="Jaros S."/>
            <person name="Januszkiewicz K."/>
            <person name="Wedrychowicz H."/>
        </authorList>
    </citation>
    <scope>NUCLEOTIDE SEQUENCE [LARGE SCALE GENOMIC DNA]</scope>
    <source>
        <strain evidence="4 5">DSM 27406</strain>
    </source>
</reference>
<dbReference type="Gene3D" id="3.55.50.30">
    <property type="match status" value="1"/>
</dbReference>
<dbReference type="Proteomes" id="UP000184420">
    <property type="component" value="Unassembled WGS sequence"/>
</dbReference>
<dbReference type="GO" id="GO:0016989">
    <property type="term" value="F:sigma factor antagonist activity"/>
    <property type="evidence" value="ECO:0007669"/>
    <property type="project" value="TreeGrafter"/>
</dbReference>